<proteinExistence type="predicted"/>
<evidence type="ECO:0000256" key="3">
    <source>
        <dbReference type="ARBA" id="ARBA00022741"/>
    </source>
</evidence>
<dbReference type="PROSITE" id="PS51343">
    <property type="entry name" value="PII_GLNB_DOM"/>
    <property type="match status" value="1"/>
</dbReference>
<dbReference type="PRINTS" id="PR00340">
    <property type="entry name" value="PIIGLNB"/>
</dbReference>
<keyword evidence="3" id="KW-0547">Nucleotide-binding</keyword>
<evidence type="ECO:0000256" key="4">
    <source>
        <dbReference type="ARBA" id="ARBA00023015"/>
    </source>
</evidence>
<dbReference type="InterPro" id="IPR015867">
    <property type="entry name" value="N-reg_PII/ATP_PRibTrfase_C"/>
</dbReference>
<dbReference type="SMART" id="SM00938">
    <property type="entry name" value="P-II"/>
    <property type="match status" value="1"/>
</dbReference>
<keyword evidence="4" id="KW-0805">Transcription regulation</keyword>
<dbReference type="SUPFAM" id="SSF54913">
    <property type="entry name" value="GlnB-like"/>
    <property type="match status" value="1"/>
</dbReference>
<evidence type="ECO:0000256" key="2">
    <source>
        <dbReference type="ARBA" id="ARBA00022553"/>
    </source>
</evidence>
<dbReference type="PANTHER" id="PTHR30115:SF11">
    <property type="entry name" value="NITROGEN REGULATORY PROTEIN P-II HOMOLOG"/>
    <property type="match status" value="1"/>
</dbReference>
<dbReference type="InterPro" id="IPR002187">
    <property type="entry name" value="N-reg_PII"/>
</dbReference>
<evidence type="ECO:0000256" key="6">
    <source>
        <dbReference type="PIRSR" id="PIRSR602187-50"/>
    </source>
</evidence>
<dbReference type="GO" id="GO:0005524">
    <property type="term" value="F:ATP binding"/>
    <property type="evidence" value="ECO:0007669"/>
    <property type="project" value="TreeGrafter"/>
</dbReference>
<evidence type="ECO:0000256" key="5">
    <source>
        <dbReference type="ARBA" id="ARBA00023163"/>
    </source>
</evidence>
<dbReference type="Pfam" id="PF00543">
    <property type="entry name" value="P-II"/>
    <property type="match status" value="1"/>
</dbReference>
<dbReference type="InterPro" id="IPR011322">
    <property type="entry name" value="N-reg_PII-like_a/b"/>
</dbReference>
<reference evidence="7" key="1">
    <citation type="submission" date="2019-02" db="EMBL/GenBank/DDBJ databases">
        <authorList>
            <person name="Gruber-Vodicka R. H."/>
            <person name="Seah K. B. B."/>
        </authorList>
    </citation>
    <scope>NUCLEOTIDE SEQUENCE</scope>
    <source>
        <strain evidence="7">BECK_BZ106</strain>
    </source>
</reference>
<sequence>MKLVTLIIRPSRLDDIHNALHQANIHGLTITEVKGSVRKPHTELYRGAEYLVDYVSKVKLEIAIDDSRLDEVIEVLTKTVRKETGQTTDGKVFIYELTEVIRLHTGQTGSDAL</sequence>
<dbReference type="Gene3D" id="3.30.70.120">
    <property type="match status" value="1"/>
</dbReference>
<dbReference type="AlphaFoldDB" id="A0A450SLJ3"/>
<keyword evidence="5" id="KW-0804">Transcription</keyword>
<dbReference type="InterPro" id="IPR002332">
    <property type="entry name" value="N-reg_PII_urydylation_site"/>
</dbReference>
<accession>A0A450SLJ3</accession>
<dbReference type="PROSITE" id="PS00496">
    <property type="entry name" value="PII_GLNB_UMP"/>
    <property type="match status" value="1"/>
</dbReference>
<dbReference type="PANTHER" id="PTHR30115">
    <property type="entry name" value="NITROGEN REGULATORY PROTEIN P-II"/>
    <property type="match status" value="1"/>
</dbReference>
<dbReference type="GO" id="GO:0030234">
    <property type="term" value="F:enzyme regulator activity"/>
    <property type="evidence" value="ECO:0007669"/>
    <property type="project" value="InterPro"/>
</dbReference>
<dbReference type="GO" id="GO:0005829">
    <property type="term" value="C:cytosol"/>
    <property type="evidence" value="ECO:0007669"/>
    <property type="project" value="TreeGrafter"/>
</dbReference>
<dbReference type="GO" id="GO:0006808">
    <property type="term" value="P:regulation of nitrogen utilization"/>
    <property type="evidence" value="ECO:0007669"/>
    <property type="project" value="InterPro"/>
</dbReference>
<comment type="subunit">
    <text evidence="1">Homotrimer.</text>
</comment>
<keyword evidence="2 6" id="KW-0597">Phosphoprotein</keyword>
<name>A0A450SLJ3_9GAMM</name>
<dbReference type="EMBL" id="CAADFD010000019">
    <property type="protein sequence ID" value="VFJ54559.1"/>
    <property type="molecule type" value="Genomic_DNA"/>
</dbReference>
<organism evidence="7">
    <name type="scientific">Candidatus Kentrum sp. FW</name>
    <dbReference type="NCBI Taxonomy" id="2126338"/>
    <lineage>
        <taxon>Bacteria</taxon>
        <taxon>Pseudomonadati</taxon>
        <taxon>Pseudomonadota</taxon>
        <taxon>Gammaproteobacteria</taxon>
        <taxon>Candidatus Kentrum</taxon>
    </lineage>
</organism>
<protein>
    <submittedName>
        <fullName evidence="7">Nitrogen regulatory protein P-II family</fullName>
    </submittedName>
</protein>
<evidence type="ECO:0000313" key="7">
    <source>
        <dbReference type="EMBL" id="VFJ54559.1"/>
    </source>
</evidence>
<gene>
    <name evidence="7" type="ORF">BECKFW1821B_GA0114236_101921</name>
</gene>
<evidence type="ECO:0000256" key="1">
    <source>
        <dbReference type="ARBA" id="ARBA00011233"/>
    </source>
</evidence>
<feature type="modified residue" description="O-UMP-tyrosine" evidence="6">
    <location>
        <position position="50"/>
    </location>
</feature>